<sequence length="853" mass="100083">MSTYKMLEEMNETISGDSQYSVHKEPLVTSVDANERKMARRLRIERRAETLRRQNMPDGEEVEVKVVEKTLLQQQLEKSAEALEKLILEGTEQITNIRVANDSREVDRREEEGVGREKIIAQLEDEANLATEMFNEISNKWNDILKDNDPLLIHEDMNQQKEKCEELIKQKDGIIAMLREEIREAERKFTNDQYKQNEDIRTLAKRIEKHIGLMRKAYRRERVFIESVIMEERKLLIEANEKKWEELYRKRDHEERTQCEKKFEQQEDFMQEMNKLRIEHEEKHRDSKIKLENEVEDLQREFERIKTMAIMNSEKLDYNYQILKKREDENLIINSQQKRRINKLQDVINGLRKKNQVYDEWTKNEIERLTKEVKKMQKCVVEIEHKAVSLSKINDVKYRQVWDLNIENANEVLNKILSIDRILHEQQLGLEWKKPDAQILKKKDLPSYQSGVEIVESAKKDKLKKEKEASETKHAESNARLLKDTPEYKNLLRHILQQIADKAGFLIEERLITILKPFMAEEKTLVTMDNVFTALGIKEHDDIDILAQFFLPYAKCTVCPRVTTVRNSIERLPDGTENFSEEWSSIAVLPPSEDQMRLDVKRSKELHSHLMGGLNNQDILTGSVDLAEQHQELFDRMMGAVNQPDDVMSDIIKSVVSAEDHSESSSSADSVRSSYSCLPAVTKAEKTDKSSYRATRSKSLHALKLVCKNNHPLEINPVFVIRALREFITKFYVDTSGVECLASRLSQKHTTVSRVMTDVDVKMFWERYRNVFSEGKQRLWDGLFFGLQKYYALLKDRRKVNDEVLCLRKQNEELKHLLAKYAALKVKKPPCAEQRELPIQPTSLKSCGQKKFE</sequence>
<proteinExistence type="predicted"/>
<evidence type="ECO:0000313" key="1">
    <source>
        <dbReference type="EMBL" id="KAI4457054.1"/>
    </source>
</evidence>
<evidence type="ECO:0000313" key="2">
    <source>
        <dbReference type="Proteomes" id="UP001056778"/>
    </source>
</evidence>
<comment type="caution">
    <text evidence="1">The sequence shown here is derived from an EMBL/GenBank/DDBJ whole genome shotgun (WGS) entry which is preliminary data.</text>
</comment>
<dbReference type="Proteomes" id="UP001056778">
    <property type="component" value="Chromosome 8"/>
</dbReference>
<organism evidence="1 2">
    <name type="scientific">Holotrichia oblita</name>
    <name type="common">Chafer beetle</name>
    <dbReference type="NCBI Taxonomy" id="644536"/>
    <lineage>
        <taxon>Eukaryota</taxon>
        <taxon>Metazoa</taxon>
        <taxon>Ecdysozoa</taxon>
        <taxon>Arthropoda</taxon>
        <taxon>Hexapoda</taxon>
        <taxon>Insecta</taxon>
        <taxon>Pterygota</taxon>
        <taxon>Neoptera</taxon>
        <taxon>Endopterygota</taxon>
        <taxon>Coleoptera</taxon>
        <taxon>Polyphaga</taxon>
        <taxon>Scarabaeiformia</taxon>
        <taxon>Scarabaeidae</taxon>
        <taxon>Melolonthinae</taxon>
        <taxon>Holotrichia</taxon>
    </lineage>
</organism>
<accession>A0ACB9SSQ6</accession>
<reference evidence="1" key="1">
    <citation type="submission" date="2022-04" db="EMBL/GenBank/DDBJ databases">
        <title>Chromosome-scale genome assembly of Holotrichia oblita Faldermann.</title>
        <authorList>
            <person name="Rongchong L."/>
        </authorList>
    </citation>
    <scope>NUCLEOTIDE SEQUENCE</scope>
    <source>
        <strain evidence="1">81SQS9</strain>
    </source>
</reference>
<dbReference type="EMBL" id="CM043022">
    <property type="protein sequence ID" value="KAI4457054.1"/>
    <property type="molecule type" value="Genomic_DNA"/>
</dbReference>
<gene>
    <name evidence="1" type="ORF">MML48_8g00005132</name>
</gene>
<keyword evidence="2" id="KW-1185">Reference proteome</keyword>
<name>A0ACB9SSQ6_HOLOL</name>
<protein>
    <submittedName>
        <fullName evidence="1">Nyd-sp28 protein</fullName>
    </submittedName>
</protein>